<evidence type="ECO:0000256" key="4">
    <source>
        <dbReference type="ARBA" id="ARBA00022691"/>
    </source>
</evidence>
<feature type="binding site" evidence="8">
    <location>
        <position position="162"/>
    </location>
    <ligand>
        <name>[4Fe-4S] cluster</name>
        <dbReference type="ChEBI" id="CHEBI:49883"/>
        <label>2</label>
        <note>4Fe-4S-S-AdoMet</note>
    </ligand>
</feature>
<keyword evidence="2 8" id="KW-0963">Cytoplasm</keyword>
<comment type="function">
    <text evidence="8">Catalyzes the methylthiolation of an aspartic acid residue of ribosomal protein uS12.</text>
</comment>
<evidence type="ECO:0000256" key="8">
    <source>
        <dbReference type="HAMAP-Rule" id="MF_01865"/>
    </source>
</evidence>
<dbReference type="Gene3D" id="3.80.30.20">
    <property type="entry name" value="tm_1862 like domain"/>
    <property type="match status" value="1"/>
</dbReference>
<dbReference type="GO" id="GO:0005840">
    <property type="term" value="C:ribosome"/>
    <property type="evidence" value="ECO:0007669"/>
    <property type="project" value="UniProtKB-KW"/>
</dbReference>
<evidence type="ECO:0000259" key="10">
    <source>
        <dbReference type="PROSITE" id="PS51449"/>
    </source>
</evidence>
<dbReference type="FunFam" id="2.40.50.140:FF:000210">
    <property type="entry name" value="Ribosomal protein S12 methylthiotransferase RimO"/>
    <property type="match status" value="1"/>
</dbReference>
<protein>
    <recommendedName>
        <fullName evidence="8">Ribosomal protein uS12 methylthiotransferase RimO</fullName>
        <shortName evidence="8">uS12 MTTase</shortName>
        <shortName evidence="8">uS12 methylthiotransferase</shortName>
        <ecNumber evidence="8">2.8.4.4</ecNumber>
    </recommendedName>
    <alternativeName>
        <fullName evidence="8">Ribosomal protein uS12 (aspartate-C(3))-methylthiotransferase</fullName>
    </alternativeName>
    <alternativeName>
        <fullName evidence="8">Ribosome maturation factor RimO</fullName>
    </alternativeName>
</protein>
<sequence length="439" mass="49999">MEKLKFGVINLGCDKNRIDAEIIISSLKSRYEAVTDERQADILLVNTCGFIETSKQESIDTILEMAKYKKDKCKVLIATGCLTQRYGSELLELMPELDIILGVNDYDKLHECIEKSMKTGEKSCITTYSDTNINIGKRQVTTGGSTAYIRISEGCNNICAYCAIPKIRGRYRSRDMEDILKEAKELALNGYKELIIVAQDTTNYGVDIYGEKTLHILLRELGKIKSIKWIRLLYCYAEELTDEVINEIAINDKVCKYIDIPIQHISDDVLKAMRRKGRKKIITENIKKLRDAVPNITIRTTLIVGFPGETEENFLELLNFVKETKFDKLGVFTYSQEEGTLAAEMEGQIEENIKEERLHSIMMAQQTISTEINKNKIGRTYDVLIESKEKGTYCGRSYEMAPEIDGEVYVKSNKLSIGDFVKVKIKDALEYDLIGEILK</sequence>
<comment type="catalytic activity">
    <reaction evidence="8">
        <text>L-aspartate(89)-[ribosomal protein uS12]-hydrogen + (sulfur carrier)-SH + AH2 + 2 S-adenosyl-L-methionine = 3-methylsulfanyl-L-aspartate(89)-[ribosomal protein uS12]-hydrogen + (sulfur carrier)-H + 5'-deoxyadenosine + L-methionine + A + S-adenosyl-L-homocysteine + 2 H(+)</text>
        <dbReference type="Rhea" id="RHEA:37087"/>
        <dbReference type="Rhea" id="RHEA-COMP:10460"/>
        <dbReference type="Rhea" id="RHEA-COMP:10461"/>
        <dbReference type="Rhea" id="RHEA-COMP:14737"/>
        <dbReference type="Rhea" id="RHEA-COMP:14739"/>
        <dbReference type="ChEBI" id="CHEBI:13193"/>
        <dbReference type="ChEBI" id="CHEBI:15378"/>
        <dbReference type="ChEBI" id="CHEBI:17319"/>
        <dbReference type="ChEBI" id="CHEBI:17499"/>
        <dbReference type="ChEBI" id="CHEBI:29917"/>
        <dbReference type="ChEBI" id="CHEBI:29961"/>
        <dbReference type="ChEBI" id="CHEBI:57844"/>
        <dbReference type="ChEBI" id="CHEBI:57856"/>
        <dbReference type="ChEBI" id="CHEBI:59789"/>
        <dbReference type="ChEBI" id="CHEBI:64428"/>
        <dbReference type="ChEBI" id="CHEBI:73599"/>
        <dbReference type="EC" id="2.8.4.4"/>
    </reaction>
</comment>
<feature type="domain" description="MTTase N-terminal" evidence="10">
    <location>
        <begin position="4"/>
        <end position="118"/>
    </location>
</feature>
<dbReference type="FunFam" id="3.80.30.20:FF:000001">
    <property type="entry name" value="tRNA-2-methylthio-N(6)-dimethylallyladenosine synthase 2"/>
    <property type="match status" value="1"/>
</dbReference>
<accession>A0A084JBT5</accession>
<dbReference type="PROSITE" id="PS51449">
    <property type="entry name" value="MTTASE_N"/>
    <property type="match status" value="1"/>
</dbReference>
<dbReference type="InterPro" id="IPR013848">
    <property type="entry name" value="Methylthiotransferase_N"/>
</dbReference>
<name>A0A084JBT5_9CLOT</name>
<dbReference type="EC" id="2.8.4.4" evidence="8"/>
<dbReference type="Pfam" id="PF04055">
    <property type="entry name" value="Radical_SAM"/>
    <property type="match status" value="1"/>
</dbReference>
<evidence type="ECO:0000256" key="6">
    <source>
        <dbReference type="ARBA" id="ARBA00023004"/>
    </source>
</evidence>
<evidence type="ECO:0000256" key="2">
    <source>
        <dbReference type="ARBA" id="ARBA00022490"/>
    </source>
</evidence>
<dbReference type="PANTHER" id="PTHR43837:SF1">
    <property type="entry name" value="RIBOSOMAL PROTEIN US12 METHYLTHIOTRANSFERASE RIMO"/>
    <property type="match status" value="1"/>
</dbReference>
<evidence type="ECO:0000256" key="5">
    <source>
        <dbReference type="ARBA" id="ARBA00022723"/>
    </source>
</evidence>
<dbReference type="HAMAP" id="MF_01865">
    <property type="entry name" value="MTTase_RimO"/>
    <property type="match status" value="1"/>
</dbReference>
<dbReference type="InterPro" id="IPR023404">
    <property type="entry name" value="rSAM_horseshoe"/>
</dbReference>
<feature type="domain" description="Radical SAM core" evidence="11">
    <location>
        <begin position="141"/>
        <end position="371"/>
    </location>
</feature>
<evidence type="ECO:0000256" key="3">
    <source>
        <dbReference type="ARBA" id="ARBA00022679"/>
    </source>
</evidence>
<keyword evidence="1 8" id="KW-0004">4Fe-4S</keyword>
<dbReference type="NCBIfam" id="TIGR01125">
    <property type="entry name" value="30S ribosomal protein S12 methylthiotransferase RimO"/>
    <property type="match status" value="1"/>
</dbReference>
<keyword evidence="13" id="KW-1185">Reference proteome</keyword>
<dbReference type="GO" id="GO:0005829">
    <property type="term" value="C:cytosol"/>
    <property type="evidence" value="ECO:0007669"/>
    <property type="project" value="TreeGrafter"/>
</dbReference>
<feature type="binding site" evidence="8">
    <location>
        <position position="48"/>
    </location>
    <ligand>
        <name>[4Fe-4S] cluster</name>
        <dbReference type="ChEBI" id="CHEBI:49883"/>
        <label>1</label>
    </ligand>
</feature>
<dbReference type="GO" id="GO:0035600">
    <property type="term" value="P:tRNA methylthiolation"/>
    <property type="evidence" value="ECO:0007669"/>
    <property type="project" value="UniProtKB-ARBA"/>
</dbReference>
<dbReference type="SUPFAM" id="SSF102114">
    <property type="entry name" value="Radical SAM enzymes"/>
    <property type="match status" value="1"/>
</dbReference>
<keyword evidence="4 8" id="KW-0949">S-adenosyl-L-methionine</keyword>
<comment type="subcellular location">
    <subcellularLocation>
        <location evidence="8">Cytoplasm</location>
    </subcellularLocation>
</comment>
<feature type="binding site" evidence="8">
    <location>
        <position position="155"/>
    </location>
    <ligand>
        <name>[4Fe-4S] cluster</name>
        <dbReference type="ChEBI" id="CHEBI:49883"/>
        <label>2</label>
        <note>4Fe-4S-S-AdoMet</note>
    </ligand>
</feature>
<proteinExistence type="inferred from homology"/>
<dbReference type="GO" id="GO:0140101">
    <property type="term" value="F:catalytic activity, acting on a tRNA"/>
    <property type="evidence" value="ECO:0007669"/>
    <property type="project" value="UniProtKB-ARBA"/>
</dbReference>
<dbReference type="SFLD" id="SFLDG01082">
    <property type="entry name" value="B12-binding_domain_containing"/>
    <property type="match status" value="1"/>
</dbReference>
<feature type="binding site" evidence="8">
    <location>
        <position position="81"/>
    </location>
    <ligand>
        <name>[4Fe-4S] cluster</name>
        <dbReference type="ChEBI" id="CHEBI:49883"/>
        <label>1</label>
    </ligand>
</feature>
<dbReference type="GO" id="GO:0035599">
    <property type="term" value="F:aspartic acid methylthiotransferase activity"/>
    <property type="evidence" value="ECO:0007669"/>
    <property type="project" value="TreeGrafter"/>
</dbReference>
<dbReference type="InterPro" id="IPR038135">
    <property type="entry name" value="Methylthiotransferase_N_sf"/>
</dbReference>
<evidence type="ECO:0000256" key="1">
    <source>
        <dbReference type="ARBA" id="ARBA00022485"/>
    </source>
</evidence>
<feature type="binding site" evidence="8">
    <location>
        <position position="13"/>
    </location>
    <ligand>
        <name>[4Fe-4S] cluster</name>
        <dbReference type="ChEBI" id="CHEBI:49883"/>
        <label>1</label>
    </ligand>
</feature>
<evidence type="ECO:0000259" key="11">
    <source>
        <dbReference type="PROSITE" id="PS51918"/>
    </source>
</evidence>
<dbReference type="SFLD" id="SFLDF00274">
    <property type="entry name" value="ribosomal_protein_S12_methylth"/>
    <property type="match status" value="1"/>
</dbReference>
<dbReference type="InterPro" id="IPR006638">
    <property type="entry name" value="Elp3/MiaA/NifB-like_rSAM"/>
</dbReference>
<feature type="binding site" evidence="8">
    <location>
        <position position="159"/>
    </location>
    <ligand>
        <name>[4Fe-4S] cluster</name>
        <dbReference type="ChEBI" id="CHEBI:49883"/>
        <label>2</label>
        <note>4Fe-4S-S-AdoMet</note>
    </ligand>
</feature>
<dbReference type="SMART" id="SM00729">
    <property type="entry name" value="Elp3"/>
    <property type="match status" value="1"/>
</dbReference>
<dbReference type="InterPro" id="IPR020612">
    <property type="entry name" value="Methylthiotransferase_CS"/>
</dbReference>
<comment type="cofactor">
    <cofactor evidence="8">
        <name>[4Fe-4S] cluster</name>
        <dbReference type="ChEBI" id="CHEBI:49883"/>
    </cofactor>
    <text evidence="8">Binds 2 [4Fe-4S] clusters. One cluster is coordinated with 3 cysteines and an exchangeable S-adenosyl-L-methionine.</text>
</comment>
<dbReference type="PANTHER" id="PTHR43837">
    <property type="entry name" value="RIBOSOMAL PROTEIN S12 METHYLTHIOTRANSFERASE RIMO"/>
    <property type="match status" value="1"/>
</dbReference>
<dbReference type="Proteomes" id="UP000028542">
    <property type="component" value="Unassembled WGS sequence"/>
</dbReference>
<dbReference type="SFLD" id="SFLDG01061">
    <property type="entry name" value="methylthiotransferase"/>
    <property type="match status" value="1"/>
</dbReference>
<dbReference type="InterPro" id="IPR005840">
    <property type="entry name" value="Ribosomal_uS12_MeSTrfase_RimO"/>
</dbReference>
<dbReference type="InterPro" id="IPR058240">
    <property type="entry name" value="rSAM_sf"/>
</dbReference>
<keyword evidence="7 8" id="KW-0411">Iron-sulfur</keyword>
<dbReference type="CDD" id="cd01335">
    <property type="entry name" value="Radical_SAM"/>
    <property type="match status" value="1"/>
</dbReference>
<comment type="similarity">
    <text evidence="8">Belongs to the methylthiotransferase family. RimO subfamily.</text>
</comment>
<dbReference type="GO" id="GO:0051539">
    <property type="term" value="F:4 iron, 4 sulfur cluster binding"/>
    <property type="evidence" value="ECO:0007669"/>
    <property type="project" value="UniProtKB-UniRule"/>
</dbReference>
<dbReference type="PROSITE" id="PS50926">
    <property type="entry name" value="TRAM"/>
    <property type="match status" value="1"/>
</dbReference>
<dbReference type="InterPro" id="IPR012340">
    <property type="entry name" value="NA-bd_OB-fold"/>
</dbReference>
<dbReference type="STRING" id="318464.IO99_10085"/>
<keyword evidence="12" id="KW-0689">Ribosomal protein</keyword>
<comment type="caution">
    <text evidence="12">The sequence shown here is derived from an EMBL/GenBank/DDBJ whole genome shotgun (WGS) entry which is preliminary data.</text>
</comment>
<evidence type="ECO:0000313" key="12">
    <source>
        <dbReference type="EMBL" id="KEZ86419.1"/>
    </source>
</evidence>
<keyword evidence="3 8" id="KW-0808">Transferase</keyword>
<evidence type="ECO:0000313" key="13">
    <source>
        <dbReference type="Proteomes" id="UP000028542"/>
    </source>
</evidence>
<gene>
    <name evidence="8" type="primary">rimO</name>
    <name evidence="12" type="ORF">IO99_10085</name>
</gene>
<feature type="domain" description="TRAM" evidence="9">
    <location>
        <begin position="374"/>
        <end position="439"/>
    </location>
</feature>
<dbReference type="InterPro" id="IPR005839">
    <property type="entry name" value="Methylthiotransferase"/>
</dbReference>
<dbReference type="EMBL" id="JPMD01000023">
    <property type="protein sequence ID" value="KEZ86419.1"/>
    <property type="molecule type" value="Genomic_DNA"/>
</dbReference>
<dbReference type="Pfam" id="PF18693">
    <property type="entry name" value="TRAM_2"/>
    <property type="match status" value="1"/>
</dbReference>
<keyword evidence="6 8" id="KW-0408">Iron</keyword>
<keyword evidence="5 8" id="KW-0479">Metal-binding</keyword>
<dbReference type="NCBIfam" id="TIGR00089">
    <property type="entry name" value="MiaB/RimO family radical SAM methylthiotransferase"/>
    <property type="match status" value="1"/>
</dbReference>
<dbReference type="SFLD" id="SFLDS00029">
    <property type="entry name" value="Radical_SAM"/>
    <property type="match status" value="1"/>
</dbReference>
<dbReference type="GO" id="GO:0103039">
    <property type="term" value="F:protein methylthiotransferase activity"/>
    <property type="evidence" value="ECO:0007669"/>
    <property type="project" value="UniProtKB-EC"/>
</dbReference>
<dbReference type="RefSeq" id="WP_035132820.1">
    <property type="nucleotide sequence ID" value="NZ_JPMD01000023.1"/>
</dbReference>
<dbReference type="eggNOG" id="COG0621">
    <property type="taxonomic scope" value="Bacteria"/>
</dbReference>
<dbReference type="InterPro" id="IPR007197">
    <property type="entry name" value="rSAM"/>
</dbReference>
<dbReference type="InterPro" id="IPR002792">
    <property type="entry name" value="TRAM_dom"/>
</dbReference>
<evidence type="ECO:0000256" key="7">
    <source>
        <dbReference type="ARBA" id="ARBA00023014"/>
    </source>
</evidence>
<evidence type="ECO:0000259" key="9">
    <source>
        <dbReference type="PROSITE" id="PS50926"/>
    </source>
</evidence>
<dbReference type="Gene3D" id="3.40.50.12160">
    <property type="entry name" value="Methylthiotransferase, N-terminal domain"/>
    <property type="match status" value="1"/>
</dbReference>
<dbReference type="PROSITE" id="PS01278">
    <property type="entry name" value="MTTASE_RADICAL"/>
    <property type="match status" value="1"/>
</dbReference>
<reference evidence="12 13" key="1">
    <citation type="submission" date="2014-07" db="EMBL/GenBank/DDBJ databases">
        <title>Draft genome of Clostridium sulfidigenes 113A isolated from sediments associated with methane hydrate from Krishna Godavari basin.</title>
        <authorList>
            <person name="Honkalas V.S."/>
            <person name="Dabir A.P."/>
            <person name="Arora P."/>
            <person name="Dhakephalkar P.K."/>
        </authorList>
    </citation>
    <scope>NUCLEOTIDE SEQUENCE [LARGE SCALE GENOMIC DNA]</scope>
    <source>
        <strain evidence="12 13">113A</strain>
    </source>
</reference>
<organism evidence="12 13">
    <name type="scientific">Clostridium sulfidigenes</name>
    <dbReference type="NCBI Taxonomy" id="318464"/>
    <lineage>
        <taxon>Bacteria</taxon>
        <taxon>Bacillati</taxon>
        <taxon>Bacillota</taxon>
        <taxon>Clostridia</taxon>
        <taxon>Eubacteriales</taxon>
        <taxon>Clostridiaceae</taxon>
        <taxon>Clostridium</taxon>
    </lineage>
</organism>
<dbReference type="GO" id="GO:0046872">
    <property type="term" value="F:metal ion binding"/>
    <property type="evidence" value="ECO:0007669"/>
    <property type="project" value="UniProtKB-KW"/>
</dbReference>
<dbReference type="AlphaFoldDB" id="A0A084JBT5"/>
<dbReference type="Gene3D" id="2.40.50.140">
    <property type="entry name" value="Nucleic acid-binding proteins"/>
    <property type="match status" value="1"/>
</dbReference>
<dbReference type="PROSITE" id="PS51918">
    <property type="entry name" value="RADICAL_SAM"/>
    <property type="match status" value="1"/>
</dbReference>
<keyword evidence="12" id="KW-0687">Ribonucleoprotein</keyword>
<dbReference type="Pfam" id="PF00919">
    <property type="entry name" value="UPF0004"/>
    <property type="match status" value="1"/>
</dbReference>